<dbReference type="Proteomes" id="UP000499080">
    <property type="component" value="Unassembled WGS sequence"/>
</dbReference>
<keyword evidence="3" id="KW-1185">Reference proteome</keyword>
<evidence type="ECO:0000313" key="2">
    <source>
        <dbReference type="EMBL" id="GBM87070.1"/>
    </source>
</evidence>
<dbReference type="OrthoDB" id="6435466at2759"/>
<name>A0A4Y2JAK0_ARAVE</name>
<sequence length="123" mass="14411">MFKFKSLNPDQHHDSGDENSNDSFSESLSNDEANIFQEEIYNLELPKSFEDTRKPPEKKLWKEAMKSELNVMYDCNVWTLVDPPDKSKILDCRWVYTVKTNQTDGSKIFKARLDKARLGDLFK</sequence>
<accession>A0A4Y2JAK0</accession>
<feature type="region of interest" description="Disordered" evidence="1">
    <location>
        <begin position="1"/>
        <end position="28"/>
    </location>
</feature>
<reference evidence="2 3" key="1">
    <citation type="journal article" date="2019" name="Sci. Rep.">
        <title>Orb-weaving spider Araneus ventricosus genome elucidates the spidroin gene catalogue.</title>
        <authorList>
            <person name="Kono N."/>
            <person name="Nakamura H."/>
            <person name="Ohtoshi R."/>
            <person name="Moran D.A.P."/>
            <person name="Shinohara A."/>
            <person name="Yoshida Y."/>
            <person name="Fujiwara M."/>
            <person name="Mori M."/>
            <person name="Tomita M."/>
            <person name="Arakawa K."/>
        </authorList>
    </citation>
    <scope>NUCLEOTIDE SEQUENCE [LARGE SCALE GENOMIC DNA]</scope>
</reference>
<evidence type="ECO:0000313" key="3">
    <source>
        <dbReference type="Proteomes" id="UP000499080"/>
    </source>
</evidence>
<dbReference type="EMBL" id="BGPR01003356">
    <property type="protein sequence ID" value="GBM87070.1"/>
    <property type="molecule type" value="Genomic_DNA"/>
</dbReference>
<comment type="caution">
    <text evidence="2">The sequence shown here is derived from an EMBL/GenBank/DDBJ whole genome shotgun (WGS) entry which is preliminary data.</text>
</comment>
<evidence type="ECO:0008006" key="4">
    <source>
        <dbReference type="Google" id="ProtNLM"/>
    </source>
</evidence>
<evidence type="ECO:0000256" key="1">
    <source>
        <dbReference type="SAM" id="MobiDB-lite"/>
    </source>
</evidence>
<organism evidence="2 3">
    <name type="scientific">Araneus ventricosus</name>
    <name type="common">Orbweaver spider</name>
    <name type="synonym">Epeira ventricosa</name>
    <dbReference type="NCBI Taxonomy" id="182803"/>
    <lineage>
        <taxon>Eukaryota</taxon>
        <taxon>Metazoa</taxon>
        <taxon>Ecdysozoa</taxon>
        <taxon>Arthropoda</taxon>
        <taxon>Chelicerata</taxon>
        <taxon>Arachnida</taxon>
        <taxon>Araneae</taxon>
        <taxon>Araneomorphae</taxon>
        <taxon>Entelegynae</taxon>
        <taxon>Araneoidea</taxon>
        <taxon>Araneidae</taxon>
        <taxon>Araneus</taxon>
    </lineage>
</organism>
<proteinExistence type="predicted"/>
<gene>
    <name evidence="2" type="ORF">AVEN_117918_1</name>
</gene>
<protein>
    <recommendedName>
        <fullName evidence="4">Reverse transcriptase Ty1/copia-type domain-containing protein</fullName>
    </recommendedName>
</protein>
<dbReference type="AlphaFoldDB" id="A0A4Y2JAK0"/>